<organism evidence="8 9">
    <name type="scientific">Streptomyces doebereineriae</name>
    <dbReference type="NCBI Taxonomy" id="3075528"/>
    <lineage>
        <taxon>Bacteria</taxon>
        <taxon>Bacillati</taxon>
        <taxon>Actinomycetota</taxon>
        <taxon>Actinomycetes</taxon>
        <taxon>Kitasatosporales</taxon>
        <taxon>Streptomycetaceae</taxon>
        <taxon>Streptomyces</taxon>
    </lineage>
</organism>
<feature type="DNA-binding region" description="OmpR/PhoB-type" evidence="6">
    <location>
        <begin position="1"/>
        <end position="97"/>
    </location>
</feature>
<dbReference type="SUPFAM" id="SSF48452">
    <property type="entry name" value="TPR-like"/>
    <property type="match status" value="1"/>
</dbReference>
<dbReference type="SMART" id="SM00862">
    <property type="entry name" value="Trans_reg_C"/>
    <property type="match status" value="1"/>
</dbReference>
<dbReference type="PROSITE" id="PS51755">
    <property type="entry name" value="OMPR_PHOB"/>
    <property type="match status" value="1"/>
</dbReference>
<dbReference type="Pfam" id="PF03704">
    <property type="entry name" value="BTAD"/>
    <property type="match status" value="1"/>
</dbReference>
<dbReference type="Proteomes" id="UP001183824">
    <property type="component" value="Unassembled WGS sequence"/>
</dbReference>
<evidence type="ECO:0000256" key="4">
    <source>
        <dbReference type="ARBA" id="ARBA00023125"/>
    </source>
</evidence>
<keyword evidence="3" id="KW-0805">Transcription regulation</keyword>
<dbReference type="PANTHER" id="PTHR35807">
    <property type="entry name" value="TRANSCRIPTIONAL REGULATOR REDD-RELATED"/>
    <property type="match status" value="1"/>
</dbReference>
<comment type="caution">
    <text evidence="8">The sequence shown here is derived from an EMBL/GenBank/DDBJ whole genome shotgun (WGS) entry which is preliminary data.</text>
</comment>
<dbReference type="RefSeq" id="WP_311714202.1">
    <property type="nucleotide sequence ID" value="NZ_JAVREZ010000003.1"/>
</dbReference>
<dbReference type="Pfam" id="PF00486">
    <property type="entry name" value="Trans_reg_C"/>
    <property type="match status" value="1"/>
</dbReference>
<keyword evidence="5" id="KW-0804">Transcription</keyword>
<evidence type="ECO:0000259" key="7">
    <source>
        <dbReference type="PROSITE" id="PS51755"/>
    </source>
</evidence>
<evidence type="ECO:0000256" key="2">
    <source>
        <dbReference type="ARBA" id="ARBA00023012"/>
    </source>
</evidence>
<comment type="similarity">
    <text evidence="1">Belongs to the AfsR/DnrI/RedD regulatory family.</text>
</comment>
<accession>A0ABU2V6Y7</accession>
<dbReference type="InterPro" id="IPR001867">
    <property type="entry name" value="OmpR/PhoB-type_DNA-bd"/>
</dbReference>
<evidence type="ECO:0000256" key="1">
    <source>
        <dbReference type="ARBA" id="ARBA00005820"/>
    </source>
</evidence>
<protein>
    <submittedName>
        <fullName evidence="8">AfsR/SARP family transcriptional regulator</fullName>
    </submittedName>
</protein>
<dbReference type="SUPFAM" id="SSF46894">
    <property type="entry name" value="C-terminal effector domain of the bipartite response regulators"/>
    <property type="match status" value="1"/>
</dbReference>
<sequence length="260" mass="28884">MVTINVLGQLEVIAGGRDLAPTAPRVKAVLALLALNANRVVGTDTLFAELWDDRPPRSAATTLQTYVYQLRRILDSIPQGDRRCDIVTKAPGYVLRTGETDAERFLTVAEQGRCLWRQGHVAEAAERLRQALGLWRGHALADINLGPELTIHKAHLCELRLRMLELRIQADARLGRHQDLIPELRSLVAEHRLNERLHAQLIDSLRAVGCRAEALRAYQDLRRVLKSELGLEPAPDVQRLQAEVLNGVHGGSVTALLRTG</sequence>
<dbReference type="PANTHER" id="PTHR35807:SF1">
    <property type="entry name" value="TRANSCRIPTIONAL REGULATOR REDD"/>
    <property type="match status" value="1"/>
</dbReference>
<dbReference type="InterPro" id="IPR036388">
    <property type="entry name" value="WH-like_DNA-bd_sf"/>
</dbReference>
<dbReference type="Gene3D" id="1.10.10.10">
    <property type="entry name" value="Winged helix-like DNA-binding domain superfamily/Winged helix DNA-binding domain"/>
    <property type="match status" value="1"/>
</dbReference>
<evidence type="ECO:0000313" key="8">
    <source>
        <dbReference type="EMBL" id="MDT0481030.1"/>
    </source>
</evidence>
<evidence type="ECO:0000256" key="3">
    <source>
        <dbReference type="ARBA" id="ARBA00023015"/>
    </source>
</evidence>
<dbReference type="EMBL" id="JAVREZ010000003">
    <property type="protein sequence ID" value="MDT0481030.1"/>
    <property type="molecule type" value="Genomic_DNA"/>
</dbReference>
<dbReference type="SMART" id="SM01043">
    <property type="entry name" value="BTAD"/>
    <property type="match status" value="1"/>
</dbReference>
<proteinExistence type="inferred from homology"/>
<evidence type="ECO:0000256" key="5">
    <source>
        <dbReference type="ARBA" id="ARBA00023163"/>
    </source>
</evidence>
<dbReference type="CDD" id="cd15831">
    <property type="entry name" value="BTAD"/>
    <property type="match status" value="1"/>
</dbReference>
<dbReference type="InterPro" id="IPR016032">
    <property type="entry name" value="Sig_transdc_resp-reg_C-effctor"/>
</dbReference>
<feature type="domain" description="OmpR/PhoB-type" evidence="7">
    <location>
        <begin position="1"/>
        <end position="97"/>
    </location>
</feature>
<keyword evidence="4 6" id="KW-0238">DNA-binding</keyword>
<name>A0ABU2V6Y7_9ACTN</name>
<evidence type="ECO:0000313" key="9">
    <source>
        <dbReference type="Proteomes" id="UP001183824"/>
    </source>
</evidence>
<dbReference type="Gene3D" id="1.25.40.10">
    <property type="entry name" value="Tetratricopeptide repeat domain"/>
    <property type="match status" value="1"/>
</dbReference>
<dbReference type="InterPro" id="IPR051677">
    <property type="entry name" value="AfsR-DnrI-RedD_regulator"/>
</dbReference>
<dbReference type="InterPro" id="IPR005158">
    <property type="entry name" value="BTAD"/>
</dbReference>
<dbReference type="InterPro" id="IPR011990">
    <property type="entry name" value="TPR-like_helical_dom_sf"/>
</dbReference>
<keyword evidence="9" id="KW-1185">Reference proteome</keyword>
<reference evidence="9" key="1">
    <citation type="submission" date="2023-07" db="EMBL/GenBank/DDBJ databases">
        <title>30 novel species of actinomycetes from the DSMZ collection.</title>
        <authorList>
            <person name="Nouioui I."/>
        </authorList>
    </citation>
    <scope>NUCLEOTIDE SEQUENCE [LARGE SCALE GENOMIC DNA]</scope>
    <source>
        <strain evidence="9">DSM 41640</strain>
    </source>
</reference>
<gene>
    <name evidence="8" type="ORF">RNB18_12670</name>
</gene>
<evidence type="ECO:0000256" key="6">
    <source>
        <dbReference type="PROSITE-ProRule" id="PRU01091"/>
    </source>
</evidence>
<keyword evidence="2" id="KW-0902">Two-component regulatory system</keyword>